<dbReference type="PROSITE" id="PS50113">
    <property type="entry name" value="PAC"/>
    <property type="match status" value="1"/>
</dbReference>
<gene>
    <name evidence="4" type="ORF">QF034_008123</name>
</gene>
<dbReference type="Gene3D" id="3.30.450.20">
    <property type="entry name" value="PAS domain"/>
    <property type="match status" value="2"/>
</dbReference>
<keyword evidence="5" id="KW-1185">Reference proteome</keyword>
<dbReference type="InterPro" id="IPR001932">
    <property type="entry name" value="PPM-type_phosphatase-like_dom"/>
</dbReference>
<dbReference type="Gene3D" id="3.30.450.40">
    <property type="match status" value="2"/>
</dbReference>
<evidence type="ECO:0000313" key="4">
    <source>
        <dbReference type="EMBL" id="MDQ0753892.1"/>
    </source>
</evidence>
<dbReference type="PANTHER" id="PTHR43156">
    <property type="entry name" value="STAGE II SPORULATION PROTEIN E-RELATED"/>
    <property type="match status" value="1"/>
</dbReference>
<dbReference type="CDD" id="cd16936">
    <property type="entry name" value="HATPase_RsbW-like"/>
    <property type="match status" value="1"/>
</dbReference>
<evidence type="ECO:0000259" key="3">
    <source>
        <dbReference type="PROSITE" id="PS50113"/>
    </source>
</evidence>
<keyword evidence="1" id="KW-0378">Hydrolase</keyword>
<dbReference type="InterPro" id="IPR035965">
    <property type="entry name" value="PAS-like_dom_sf"/>
</dbReference>
<evidence type="ECO:0000259" key="2">
    <source>
        <dbReference type="PROSITE" id="PS50112"/>
    </source>
</evidence>
<dbReference type="InterPro" id="IPR000700">
    <property type="entry name" value="PAS-assoc_C"/>
</dbReference>
<evidence type="ECO:0000256" key="1">
    <source>
        <dbReference type="ARBA" id="ARBA00022801"/>
    </source>
</evidence>
<dbReference type="InterPro" id="IPR029016">
    <property type="entry name" value="GAF-like_dom_sf"/>
</dbReference>
<dbReference type="Proteomes" id="UP001232755">
    <property type="component" value="Unassembled WGS sequence"/>
</dbReference>
<dbReference type="Pfam" id="PF13185">
    <property type="entry name" value="GAF_2"/>
    <property type="match status" value="1"/>
</dbReference>
<accession>A0ABU0R2J7</accession>
<dbReference type="InterPro" id="IPR000014">
    <property type="entry name" value="PAS"/>
</dbReference>
<organism evidence="4 5">
    <name type="scientific">Streptomyces africanus</name>
    <dbReference type="NCBI Taxonomy" id="231024"/>
    <lineage>
        <taxon>Bacteria</taxon>
        <taxon>Bacillati</taxon>
        <taxon>Actinomycetota</taxon>
        <taxon>Actinomycetes</taxon>
        <taxon>Kitasatosporales</taxon>
        <taxon>Streptomycetaceae</taxon>
        <taxon>Streptomyces</taxon>
    </lineage>
</organism>
<dbReference type="PROSITE" id="PS50112">
    <property type="entry name" value="PAS"/>
    <property type="match status" value="2"/>
</dbReference>
<feature type="domain" description="PAS" evidence="2">
    <location>
        <begin position="295"/>
        <end position="340"/>
    </location>
</feature>
<dbReference type="SMART" id="SM00065">
    <property type="entry name" value="GAF"/>
    <property type="match status" value="1"/>
</dbReference>
<dbReference type="EMBL" id="JAUSYP010000001">
    <property type="protein sequence ID" value="MDQ0753892.1"/>
    <property type="molecule type" value="Genomic_DNA"/>
</dbReference>
<dbReference type="InterPro" id="IPR003018">
    <property type="entry name" value="GAF"/>
</dbReference>
<dbReference type="Pfam" id="PF07228">
    <property type="entry name" value="SpoIIE"/>
    <property type="match status" value="1"/>
</dbReference>
<dbReference type="SMART" id="SM00091">
    <property type="entry name" value="PAS"/>
    <property type="match status" value="2"/>
</dbReference>
<comment type="caution">
    <text evidence="4">The sequence shown here is derived from an EMBL/GenBank/DDBJ whole genome shotgun (WGS) entry which is preliminary data.</text>
</comment>
<reference evidence="4 5" key="1">
    <citation type="submission" date="2023-07" db="EMBL/GenBank/DDBJ databases">
        <title>Comparative genomics of wheat-associated soil bacteria to identify genetic determinants of phenazine resistance.</title>
        <authorList>
            <person name="Mouncey N."/>
        </authorList>
    </citation>
    <scope>NUCLEOTIDE SEQUENCE [LARGE SCALE GENOMIC DNA]</scope>
    <source>
        <strain evidence="4 5">B3I12</strain>
    </source>
</reference>
<dbReference type="CDD" id="cd00130">
    <property type="entry name" value="PAS"/>
    <property type="match status" value="2"/>
</dbReference>
<dbReference type="Gene3D" id="3.30.565.10">
    <property type="entry name" value="Histidine kinase-like ATPase, C-terminal domain"/>
    <property type="match status" value="1"/>
</dbReference>
<feature type="domain" description="PAS" evidence="2">
    <location>
        <begin position="174"/>
        <end position="246"/>
    </location>
</feature>
<dbReference type="Gene3D" id="3.60.40.10">
    <property type="entry name" value="PPM-type phosphatase domain"/>
    <property type="match status" value="1"/>
</dbReference>
<dbReference type="SUPFAM" id="SSF55785">
    <property type="entry name" value="PYP-like sensor domain (PAS domain)"/>
    <property type="match status" value="2"/>
</dbReference>
<proteinExistence type="predicted"/>
<dbReference type="Pfam" id="PF13581">
    <property type="entry name" value="HATPase_c_2"/>
    <property type="match status" value="1"/>
</dbReference>
<dbReference type="InterPro" id="IPR036457">
    <property type="entry name" value="PPM-type-like_dom_sf"/>
</dbReference>
<evidence type="ECO:0000313" key="5">
    <source>
        <dbReference type="Proteomes" id="UP001232755"/>
    </source>
</evidence>
<dbReference type="Pfam" id="PF08448">
    <property type="entry name" value="PAS_4"/>
    <property type="match status" value="1"/>
</dbReference>
<dbReference type="Pfam" id="PF08447">
    <property type="entry name" value="PAS_3"/>
    <property type="match status" value="1"/>
</dbReference>
<dbReference type="InterPro" id="IPR003594">
    <property type="entry name" value="HATPase_dom"/>
</dbReference>
<dbReference type="SUPFAM" id="SSF81606">
    <property type="entry name" value="PP2C-like"/>
    <property type="match status" value="1"/>
</dbReference>
<dbReference type="InterPro" id="IPR036890">
    <property type="entry name" value="HATPase_C_sf"/>
</dbReference>
<protein>
    <submittedName>
        <fullName evidence="4">Serine phosphatase RsbU (Regulator of sigma subunit)/PAS domain-containing protein</fullName>
    </submittedName>
</protein>
<dbReference type="RefSeq" id="WP_307179676.1">
    <property type="nucleotide sequence ID" value="NZ_JAUSYP010000001.1"/>
</dbReference>
<dbReference type="PANTHER" id="PTHR43156:SF2">
    <property type="entry name" value="STAGE II SPORULATION PROTEIN E"/>
    <property type="match status" value="1"/>
</dbReference>
<feature type="domain" description="PAC" evidence="3">
    <location>
        <begin position="249"/>
        <end position="301"/>
    </location>
</feature>
<sequence length="985" mass="106879">MNARLALLRAVTHGVQESDVFRLALHHAAGELGALGGTIHLRGPMSALRLVSVAGLPPVLTRSWEIIDQEGPLAPARALHQGSGVWVPPGSAIGQADTADPSAEAAEFPWPGTGLAALPVFSGDRSIGSLTVVTGGPREPTARQWEFLQSVVCWIEERIAQAPPPSRPPQTERNGERLRQALKEVRVGSWDWDIRTGDLIWDEAAMELYGTRPADFTGRIENWMRVVHPDDLAPTLAAAQRAIRDHTVYEAEYRVRLLDDTYGWTQARGTATYDERGEPERMIGVGWESNESRSARDALSRALRHMSDGFLAVDDEWRITFANLEAERTLRFSEEELFGRPLWELPATRQVTGLESRCRTAAAGEGPVGFDVRMPDTGCLYHLRLVPGPDGRTLYFTDVTEKRHLEEERQAAERATAERAARITELTAALAAATTSGDVVNAVARRVLAPFAATGIRVQVIEGDRLHNVGAVGYPDDFLAAVNSQSPTPGDPAWDTLTSGSSLFLSSPEEMAARAPQLAVMAGHAGKQAWAFLPLTASGRTFGVCVVAFDRPRRLTEEERALLTTISALVAQSLERARLYDAELARSRELQRSLLPRDLPDLPMCTAAARYLPAGEGTKVGGDWYDIIPLSGGQVALVVGDVMGHGLPEAATMGRLRTAVHTLADLELPPDEIMSHLNDIVAGMGVDSYVTCLYALYDSTTKICSIARAGHPPPALLHPDGTVQFPERPADPPLGAAKPPFETVELPVPDGSLLVLYTDGLVESSKREIDEGMTDLAQVLRTAHEDGAATDLERLCNTLTAALLPPEHQAADDAALIVARLRALPGDRMASWPLAEDPRAAGQARRHVREQLVAWGLDDLTPTTELLASELVGNVIRHAKGPVRLRLLHGTELICEVFDGSLTMPRIRRATETDEGGRGLQLITALSQRWGTRYTRAGKCIWTEQALLGPDSRNDAPSGVLDMILQDTDGLDANLAAFGFEDPDL</sequence>
<dbReference type="SMART" id="SM00331">
    <property type="entry name" value="PP2C_SIG"/>
    <property type="match status" value="1"/>
</dbReference>
<dbReference type="InterPro" id="IPR052016">
    <property type="entry name" value="Bact_Sigma-Reg"/>
</dbReference>
<dbReference type="SUPFAM" id="SSF55781">
    <property type="entry name" value="GAF domain-like"/>
    <property type="match status" value="2"/>
</dbReference>
<dbReference type="InterPro" id="IPR013655">
    <property type="entry name" value="PAS_fold_3"/>
</dbReference>
<name>A0ABU0R2J7_9ACTN</name>
<dbReference type="InterPro" id="IPR013656">
    <property type="entry name" value="PAS_4"/>
</dbReference>